<dbReference type="Pfam" id="PF01850">
    <property type="entry name" value="PIN"/>
    <property type="match status" value="1"/>
</dbReference>
<dbReference type="SMART" id="SM00347">
    <property type="entry name" value="HTH_MARR"/>
    <property type="match status" value="1"/>
</dbReference>
<dbReference type="Pfam" id="PF01047">
    <property type="entry name" value="MarR"/>
    <property type="match status" value="1"/>
</dbReference>
<evidence type="ECO:0000256" key="4">
    <source>
        <dbReference type="SAM" id="MobiDB-lite"/>
    </source>
</evidence>
<accession>A0A4R6DWM7</accession>
<evidence type="ECO:0000256" key="1">
    <source>
        <dbReference type="ARBA" id="ARBA00023015"/>
    </source>
</evidence>
<dbReference type="InterPro" id="IPR002716">
    <property type="entry name" value="PIN_dom"/>
</dbReference>
<evidence type="ECO:0000256" key="3">
    <source>
        <dbReference type="ARBA" id="ARBA00023163"/>
    </source>
</evidence>
<dbReference type="OrthoDB" id="4549026at2"/>
<dbReference type="Gene3D" id="1.10.10.10">
    <property type="entry name" value="Winged helix-like DNA-binding domain superfamily/Winged helix DNA-binding domain"/>
    <property type="match status" value="1"/>
</dbReference>
<keyword evidence="2 6" id="KW-0238">DNA-binding</keyword>
<evidence type="ECO:0000256" key="2">
    <source>
        <dbReference type="ARBA" id="ARBA00023125"/>
    </source>
</evidence>
<dbReference type="InterPro" id="IPR023187">
    <property type="entry name" value="Tscrpt_reg_MarR-type_CS"/>
</dbReference>
<keyword evidence="3" id="KW-0804">Transcription</keyword>
<dbReference type="GO" id="GO:0003677">
    <property type="term" value="F:DNA binding"/>
    <property type="evidence" value="ECO:0007669"/>
    <property type="project" value="UniProtKB-KW"/>
</dbReference>
<dbReference type="EMBL" id="SNVV01000011">
    <property type="protein sequence ID" value="TDN49661.1"/>
    <property type="molecule type" value="Genomic_DNA"/>
</dbReference>
<keyword evidence="1" id="KW-0805">Transcription regulation</keyword>
<gene>
    <name evidence="6" type="ORF">C7389_111140</name>
</gene>
<dbReference type="GO" id="GO:0006950">
    <property type="term" value="P:response to stress"/>
    <property type="evidence" value="ECO:0007669"/>
    <property type="project" value="TreeGrafter"/>
</dbReference>
<dbReference type="InterPro" id="IPR036388">
    <property type="entry name" value="WH-like_DNA-bd_sf"/>
</dbReference>
<dbReference type="RefSeq" id="WP_133592495.1">
    <property type="nucleotide sequence ID" value="NZ_SNVV01000011.1"/>
</dbReference>
<organism evidence="6 7">
    <name type="scientific">Azoarcus indigens</name>
    <dbReference type="NCBI Taxonomy" id="29545"/>
    <lineage>
        <taxon>Bacteria</taxon>
        <taxon>Pseudomonadati</taxon>
        <taxon>Pseudomonadota</taxon>
        <taxon>Betaproteobacteria</taxon>
        <taxon>Rhodocyclales</taxon>
        <taxon>Zoogloeaceae</taxon>
        <taxon>Azoarcus</taxon>
    </lineage>
</organism>
<dbReference type="SUPFAM" id="SSF46785">
    <property type="entry name" value="Winged helix' DNA-binding domain"/>
    <property type="match status" value="1"/>
</dbReference>
<dbReference type="AlphaFoldDB" id="A0A4R6DWM7"/>
<evidence type="ECO:0000259" key="5">
    <source>
        <dbReference type="PROSITE" id="PS50995"/>
    </source>
</evidence>
<proteinExistence type="predicted"/>
<dbReference type="PRINTS" id="PR00598">
    <property type="entry name" value="HTHMARR"/>
</dbReference>
<dbReference type="PANTHER" id="PTHR33164">
    <property type="entry name" value="TRANSCRIPTIONAL REGULATOR, MARR FAMILY"/>
    <property type="match status" value="1"/>
</dbReference>
<dbReference type="SUPFAM" id="SSF88723">
    <property type="entry name" value="PIN domain-like"/>
    <property type="match status" value="1"/>
</dbReference>
<keyword evidence="7" id="KW-1185">Reference proteome</keyword>
<dbReference type="PANTHER" id="PTHR33164:SF95">
    <property type="entry name" value="TRANSCRIPTIONAL REGULATOR"/>
    <property type="match status" value="1"/>
</dbReference>
<dbReference type="InterPro" id="IPR029060">
    <property type="entry name" value="PIN-like_dom_sf"/>
</dbReference>
<sequence>MSQDFFDHSMQLELLAPDEACAEQARRLVARGGFTCQATLNRAIQALRADMDCSWEEIDEFAALIAELFEVVTPDTGTYDNARLLARQHGLDLDDALALACAQQAGCARLHSLHLPADLRLEGGLSVNNPQPRKRPAAGRSGDTRRKRITNLYARPGFLLRRAHQISVAIFESACADIELTPAQFSVLTALYARPGYDQTSLARALGMDKVTISHLLRGLEARGLVLRAATEQSRRGLAISLTDAGSALRDQAEPRVERAYRQLLAPLGRSQQKQLLGLLHTLNTRLEPLARTTFKPIPE</sequence>
<dbReference type="Gene3D" id="3.40.50.1010">
    <property type="entry name" value="5'-nuclease"/>
    <property type="match status" value="1"/>
</dbReference>
<reference evidence="6 7" key="1">
    <citation type="submission" date="2019-03" db="EMBL/GenBank/DDBJ databases">
        <title>Genomic Encyclopedia of Type Strains, Phase IV (KMG-IV): sequencing the most valuable type-strain genomes for metagenomic binning, comparative biology and taxonomic classification.</title>
        <authorList>
            <person name="Goeker M."/>
        </authorList>
    </citation>
    <scope>NUCLEOTIDE SEQUENCE [LARGE SCALE GENOMIC DNA]</scope>
    <source>
        <strain evidence="6 7">DSM 12121</strain>
    </source>
</reference>
<protein>
    <submittedName>
        <fullName evidence="6">DNA-binding MarR family transcriptional regulator</fullName>
    </submittedName>
</protein>
<feature type="region of interest" description="Disordered" evidence="4">
    <location>
        <begin position="124"/>
        <end position="146"/>
    </location>
</feature>
<dbReference type="InterPro" id="IPR000835">
    <property type="entry name" value="HTH_MarR-typ"/>
</dbReference>
<evidence type="ECO:0000313" key="7">
    <source>
        <dbReference type="Proteomes" id="UP000295129"/>
    </source>
</evidence>
<dbReference type="Proteomes" id="UP000295129">
    <property type="component" value="Unassembled WGS sequence"/>
</dbReference>
<dbReference type="PROSITE" id="PS50995">
    <property type="entry name" value="HTH_MARR_2"/>
    <property type="match status" value="1"/>
</dbReference>
<dbReference type="InterPro" id="IPR039422">
    <property type="entry name" value="MarR/SlyA-like"/>
</dbReference>
<dbReference type="GO" id="GO:0003700">
    <property type="term" value="F:DNA-binding transcription factor activity"/>
    <property type="evidence" value="ECO:0007669"/>
    <property type="project" value="InterPro"/>
</dbReference>
<comment type="caution">
    <text evidence="6">The sequence shown here is derived from an EMBL/GenBank/DDBJ whole genome shotgun (WGS) entry which is preliminary data.</text>
</comment>
<feature type="domain" description="HTH marR-type" evidence="5">
    <location>
        <begin position="156"/>
        <end position="285"/>
    </location>
</feature>
<dbReference type="PROSITE" id="PS01117">
    <property type="entry name" value="HTH_MARR_1"/>
    <property type="match status" value="1"/>
</dbReference>
<name>A0A4R6DWM7_9RHOO</name>
<dbReference type="InterPro" id="IPR036390">
    <property type="entry name" value="WH_DNA-bd_sf"/>
</dbReference>
<evidence type="ECO:0000313" key="6">
    <source>
        <dbReference type="EMBL" id="TDN49661.1"/>
    </source>
</evidence>